<keyword evidence="1" id="KW-0812">Transmembrane</keyword>
<name>A0A483CRN1_9EURY</name>
<keyword evidence="1" id="KW-0472">Membrane</keyword>
<dbReference type="EMBL" id="PGCL01000001">
    <property type="protein sequence ID" value="TAJ45478.1"/>
    <property type="molecule type" value="Genomic_DNA"/>
</dbReference>
<organism evidence="2 3">
    <name type="scientific">Methanofollis fontis</name>
    <dbReference type="NCBI Taxonomy" id="2052832"/>
    <lineage>
        <taxon>Archaea</taxon>
        <taxon>Methanobacteriati</taxon>
        <taxon>Methanobacteriota</taxon>
        <taxon>Stenosarchaea group</taxon>
        <taxon>Methanomicrobia</taxon>
        <taxon>Methanomicrobiales</taxon>
        <taxon>Methanomicrobiaceae</taxon>
        <taxon>Methanofollis</taxon>
    </lineage>
</organism>
<feature type="transmembrane region" description="Helical" evidence="1">
    <location>
        <begin position="12"/>
        <end position="35"/>
    </location>
</feature>
<dbReference type="RefSeq" id="WP_130645837.1">
    <property type="nucleotide sequence ID" value="NZ_PGCL01000001.1"/>
</dbReference>
<comment type="caution">
    <text evidence="2">The sequence shown here is derived from an EMBL/GenBank/DDBJ whole genome shotgun (WGS) entry which is preliminary data.</text>
</comment>
<evidence type="ECO:0000256" key="1">
    <source>
        <dbReference type="SAM" id="Phobius"/>
    </source>
</evidence>
<feature type="transmembrane region" description="Helical" evidence="1">
    <location>
        <begin position="63"/>
        <end position="80"/>
    </location>
</feature>
<feature type="transmembrane region" description="Helical" evidence="1">
    <location>
        <begin position="41"/>
        <end position="58"/>
    </location>
</feature>
<keyword evidence="1" id="KW-1133">Transmembrane helix</keyword>
<gene>
    <name evidence="2" type="ORF">CUJ86_01750</name>
</gene>
<proteinExistence type="predicted"/>
<dbReference type="AlphaFoldDB" id="A0A483CRN1"/>
<reference evidence="2 3" key="1">
    <citation type="submission" date="2017-11" db="EMBL/GenBank/DDBJ databases">
        <title>Isolation and Characterization of Methanofollis Species from Methane Seep Offshore SW Taiwan.</title>
        <authorList>
            <person name="Teng N.-H."/>
            <person name="Lai M.-C."/>
            <person name="Chen S.-C."/>
        </authorList>
    </citation>
    <scope>NUCLEOTIDE SEQUENCE [LARGE SCALE GENOMIC DNA]</scope>
    <source>
        <strain evidence="2 3">FWC-SCC2</strain>
    </source>
</reference>
<sequence>MDLSEIDKKYTWIRPAIVVALITLSVVLEVVVHIYLSTAVAYTHIFYLVIALTGIWYYRKAAYIALGFGLIHIAVDYWLTGTLDPAAVVRAVMFVIVAYVIGALSESSNFHHEERERKHKALIGFITEVALRIKTPISVIQENLSGICHGIETGEMDNEEITAALQVQISHTEKILATLRELNQAVIDEQKDIPDSYADLLTR</sequence>
<dbReference type="OrthoDB" id="111450at2157"/>
<dbReference type="Proteomes" id="UP000292580">
    <property type="component" value="Unassembled WGS sequence"/>
</dbReference>
<keyword evidence="3" id="KW-1185">Reference proteome</keyword>
<feature type="transmembrane region" description="Helical" evidence="1">
    <location>
        <begin position="86"/>
        <end position="105"/>
    </location>
</feature>
<evidence type="ECO:0000313" key="2">
    <source>
        <dbReference type="EMBL" id="TAJ45478.1"/>
    </source>
</evidence>
<evidence type="ECO:0000313" key="3">
    <source>
        <dbReference type="Proteomes" id="UP000292580"/>
    </source>
</evidence>
<accession>A0A483CRN1</accession>
<protein>
    <submittedName>
        <fullName evidence="2">Uncharacterized protein</fullName>
    </submittedName>
</protein>